<dbReference type="Proteomes" id="UP000002774">
    <property type="component" value="Chromosome"/>
</dbReference>
<dbReference type="HOGENOM" id="CLU_2880975_0_0_10"/>
<sequence length="63" mass="6898">MNEKRDPKGNAITEREGAIENMQEAERRKGKIGTDRVMRLGVRATRCIQAAGSGSDIKPVNEG</sequence>
<organism evidence="1 2">
    <name type="scientific">Mucilaginibacter paludis DSM 18603</name>
    <dbReference type="NCBI Taxonomy" id="714943"/>
    <lineage>
        <taxon>Bacteria</taxon>
        <taxon>Pseudomonadati</taxon>
        <taxon>Bacteroidota</taxon>
        <taxon>Sphingobacteriia</taxon>
        <taxon>Sphingobacteriales</taxon>
        <taxon>Sphingobacteriaceae</taxon>
        <taxon>Mucilaginibacter</taxon>
    </lineage>
</organism>
<evidence type="ECO:0000313" key="1">
    <source>
        <dbReference type="EMBL" id="EHQ25177.1"/>
    </source>
</evidence>
<proteinExistence type="predicted"/>
<name>H1YDZ9_9SPHI</name>
<gene>
    <name evidence="1" type="ORF">Mucpa_1003</name>
</gene>
<dbReference type="EMBL" id="CM001403">
    <property type="protein sequence ID" value="EHQ25177.1"/>
    <property type="molecule type" value="Genomic_DNA"/>
</dbReference>
<keyword evidence="2" id="KW-1185">Reference proteome</keyword>
<evidence type="ECO:0000313" key="2">
    <source>
        <dbReference type="Proteomes" id="UP000002774"/>
    </source>
</evidence>
<accession>H1YDZ9</accession>
<protein>
    <submittedName>
        <fullName evidence="1">Uncharacterized protein</fullName>
    </submittedName>
</protein>
<dbReference type="AlphaFoldDB" id="H1YDZ9"/>
<reference evidence="1" key="1">
    <citation type="submission" date="2011-09" db="EMBL/GenBank/DDBJ databases">
        <title>The permanent draft genome of Mucilaginibacter paludis DSM 18603.</title>
        <authorList>
            <consortium name="US DOE Joint Genome Institute (JGI-PGF)"/>
            <person name="Lucas S."/>
            <person name="Han J."/>
            <person name="Lapidus A."/>
            <person name="Bruce D."/>
            <person name="Goodwin L."/>
            <person name="Pitluck S."/>
            <person name="Peters L."/>
            <person name="Kyrpides N."/>
            <person name="Mavromatis K."/>
            <person name="Ivanova N."/>
            <person name="Mikhailova N."/>
            <person name="Held B."/>
            <person name="Detter J.C."/>
            <person name="Tapia R."/>
            <person name="Han C."/>
            <person name="Land M."/>
            <person name="Hauser L."/>
            <person name="Markowitz V."/>
            <person name="Cheng J.-F."/>
            <person name="Hugenholtz P."/>
            <person name="Woyke T."/>
            <person name="Wu D."/>
            <person name="Tindall B."/>
            <person name="Brambilla E."/>
            <person name="Klenk H.-P."/>
            <person name="Eisen J.A."/>
        </authorList>
    </citation>
    <scope>NUCLEOTIDE SEQUENCE [LARGE SCALE GENOMIC DNA]</scope>
    <source>
        <strain evidence="1">DSM 18603</strain>
    </source>
</reference>